<evidence type="ECO:0000313" key="3">
    <source>
        <dbReference type="Proteomes" id="UP000076848"/>
    </source>
</evidence>
<evidence type="ECO:0000256" key="1">
    <source>
        <dbReference type="SAM" id="Phobius"/>
    </source>
</evidence>
<dbReference type="EMBL" id="FKIF01000002">
    <property type="protein sequence ID" value="SAI67736.1"/>
    <property type="molecule type" value="Genomic_DNA"/>
</dbReference>
<gene>
    <name evidence="2" type="ORF">SAMEA3906486_01685</name>
</gene>
<dbReference type="AlphaFoldDB" id="A0A157SCW5"/>
<keyword evidence="1" id="KW-0812">Transmembrane</keyword>
<dbReference type="Proteomes" id="UP000076848">
    <property type="component" value="Unassembled WGS sequence"/>
</dbReference>
<accession>A0A157SCW5</accession>
<keyword evidence="1" id="KW-1133">Transmembrane helix</keyword>
<dbReference type="STRING" id="288768.SAMEA3906486_01685"/>
<protein>
    <submittedName>
        <fullName evidence="2">Uncharacterized protein</fullName>
    </submittedName>
</protein>
<organism evidence="2 3">
    <name type="scientific">Bordetella ansorpii</name>
    <dbReference type="NCBI Taxonomy" id="288768"/>
    <lineage>
        <taxon>Bacteria</taxon>
        <taxon>Pseudomonadati</taxon>
        <taxon>Pseudomonadota</taxon>
        <taxon>Betaproteobacteria</taxon>
        <taxon>Burkholderiales</taxon>
        <taxon>Alcaligenaceae</taxon>
        <taxon>Bordetella</taxon>
    </lineage>
</organism>
<evidence type="ECO:0000313" key="2">
    <source>
        <dbReference type="EMBL" id="SAI67736.1"/>
    </source>
</evidence>
<keyword evidence="1" id="KW-0472">Membrane</keyword>
<reference evidence="2 3" key="1">
    <citation type="submission" date="2016-04" db="EMBL/GenBank/DDBJ databases">
        <authorList>
            <consortium name="Pathogen Informatics"/>
        </authorList>
    </citation>
    <scope>NUCLEOTIDE SEQUENCE [LARGE SCALE GENOMIC DNA]</scope>
    <source>
        <strain evidence="2 3">H050680373</strain>
    </source>
</reference>
<keyword evidence="3" id="KW-1185">Reference proteome</keyword>
<feature type="transmembrane region" description="Helical" evidence="1">
    <location>
        <begin position="6"/>
        <end position="23"/>
    </location>
</feature>
<name>A0A157SCW5_9BORD</name>
<sequence>MSSDELLLGLIICGLLGLRKITLKIKIYCGKR</sequence>
<proteinExistence type="predicted"/>